<feature type="compositionally biased region" description="Low complexity" evidence="1">
    <location>
        <begin position="251"/>
        <end position="262"/>
    </location>
</feature>
<feature type="region of interest" description="Disordered" evidence="1">
    <location>
        <begin position="235"/>
        <end position="280"/>
    </location>
</feature>
<dbReference type="Proteomes" id="UP000485058">
    <property type="component" value="Unassembled WGS sequence"/>
</dbReference>
<protein>
    <submittedName>
        <fullName evidence="2">Uncharacterized protein</fullName>
    </submittedName>
</protein>
<sequence>MQGYSSVPVRCAAGGAGAAVPGSFLGIKLRAGDGQQAELLTTLVPRLLSCCRVLNLHAAPREQLKAAMAAVPAPTTTLSLSSRARSCGRLCMTTAWVTPELHCHYTRRCTDKPGTQPGVVVPCLPYIEHPANPPALYLTTTGAVPRLPQQPATRLCVAPCPAEQPAPPGAAAVHWSGGSFPGSLRCAGSAGEVLWLYRCWQNKWTGCVQASACMCVECDTPLLANPVGPARYHPHPSHHHNMACTSHRGSRAAGQQGSSQRGGWVGRQHCSIAGPVDSTT</sequence>
<comment type="caution">
    <text evidence="2">The sequence shown here is derived from an EMBL/GenBank/DDBJ whole genome shotgun (WGS) entry which is preliminary data.</text>
</comment>
<evidence type="ECO:0000256" key="1">
    <source>
        <dbReference type="SAM" id="MobiDB-lite"/>
    </source>
</evidence>
<organism evidence="2 3">
    <name type="scientific">Haematococcus lacustris</name>
    <name type="common">Green alga</name>
    <name type="synonym">Haematococcus pluvialis</name>
    <dbReference type="NCBI Taxonomy" id="44745"/>
    <lineage>
        <taxon>Eukaryota</taxon>
        <taxon>Viridiplantae</taxon>
        <taxon>Chlorophyta</taxon>
        <taxon>core chlorophytes</taxon>
        <taxon>Chlorophyceae</taxon>
        <taxon>CS clade</taxon>
        <taxon>Chlamydomonadales</taxon>
        <taxon>Haematococcaceae</taxon>
        <taxon>Haematococcus</taxon>
    </lineage>
</organism>
<reference evidence="2 3" key="1">
    <citation type="submission" date="2020-02" db="EMBL/GenBank/DDBJ databases">
        <title>Draft genome sequence of Haematococcus lacustris strain NIES-144.</title>
        <authorList>
            <person name="Morimoto D."/>
            <person name="Nakagawa S."/>
            <person name="Yoshida T."/>
            <person name="Sawayama S."/>
        </authorList>
    </citation>
    <scope>NUCLEOTIDE SEQUENCE [LARGE SCALE GENOMIC DNA]</scope>
    <source>
        <strain evidence="2 3">NIES-144</strain>
    </source>
</reference>
<accession>A0A699YJC6</accession>
<keyword evidence="3" id="KW-1185">Reference proteome</keyword>
<proteinExistence type="predicted"/>
<name>A0A699YJC6_HAELA</name>
<dbReference type="EMBL" id="BLLF01000246">
    <property type="protein sequence ID" value="GFH09591.1"/>
    <property type="molecule type" value="Genomic_DNA"/>
</dbReference>
<evidence type="ECO:0000313" key="2">
    <source>
        <dbReference type="EMBL" id="GFH09591.1"/>
    </source>
</evidence>
<dbReference type="AlphaFoldDB" id="A0A699YJC6"/>
<gene>
    <name evidence="2" type="ORF">HaLaN_04767</name>
</gene>
<evidence type="ECO:0000313" key="3">
    <source>
        <dbReference type="Proteomes" id="UP000485058"/>
    </source>
</evidence>